<dbReference type="Proteomes" id="UP000027456">
    <property type="component" value="Unassembled WGS sequence"/>
</dbReference>
<evidence type="ECO:0000313" key="2">
    <source>
        <dbReference type="EMBL" id="KEP52022.1"/>
    </source>
</evidence>
<name>A0A074SPS1_9AGAM</name>
<feature type="compositionally biased region" description="Polar residues" evidence="1">
    <location>
        <begin position="79"/>
        <end position="90"/>
    </location>
</feature>
<dbReference type="EMBL" id="AZST01000129">
    <property type="protein sequence ID" value="KEP52022.1"/>
    <property type="molecule type" value="Genomic_DNA"/>
</dbReference>
<evidence type="ECO:0000256" key="1">
    <source>
        <dbReference type="SAM" id="MobiDB-lite"/>
    </source>
</evidence>
<accession>A0A074SPS1</accession>
<organism evidence="2 3">
    <name type="scientific">Rhizoctonia solani 123E</name>
    <dbReference type="NCBI Taxonomy" id="1423351"/>
    <lineage>
        <taxon>Eukaryota</taxon>
        <taxon>Fungi</taxon>
        <taxon>Dikarya</taxon>
        <taxon>Basidiomycota</taxon>
        <taxon>Agaricomycotina</taxon>
        <taxon>Agaricomycetes</taxon>
        <taxon>Cantharellales</taxon>
        <taxon>Ceratobasidiaceae</taxon>
        <taxon>Rhizoctonia</taxon>
    </lineage>
</organism>
<gene>
    <name evidence="2" type="ORF">V565_051920</name>
</gene>
<dbReference type="AlphaFoldDB" id="A0A074SPS1"/>
<evidence type="ECO:0000313" key="3">
    <source>
        <dbReference type="Proteomes" id="UP000027456"/>
    </source>
</evidence>
<dbReference type="OrthoDB" id="3251182at2759"/>
<dbReference type="HOGENOM" id="CLU_1732497_0_0_1"/>
<protein>
    <submittedName>
        <fullName evidence="2">Uncharacterized protein</fullName>
    </submittedName>
</protein>
<sequence length="152" mass="14851">MGCNSSKAFKEKDASSGIAVSSVSPTLVDTQPSTSKDFSSPPKDNSSSLFPVEEPVPEKVTSTKKGYEYTSYPRGGGSQASPQLNSNTYSAPARAINPVMDPVYLSPPTPHCDRSSGGGSSGGGDSGGGSCGGDSGGSSGGGDSGGGGGGGF</sequence>
<feature type="compositionally biased region" description="Polar residues" evidence="1">
    <location>
        <begin position="18"/>
        <end position="49"/>
    </location>
</feature>
<feature type="region of interest" description="Disordered" evidence="1">
    <location>
        <begin position="1"/>
        <end position="152"/>
    </location>
</feature>
<reference evidence="2 3" key="1">
    <citation type="submission" date="2013-12" db="EMBL/GenBank/DDBJ databases">
        <authorList>
            <person name="Cubeta M."/>
            <person name="Pakala S."/>
            <person name="Fedorova N."/>
            <person name="Thomas E."/>
            <person name="Dean R."/>
            <person name="Jabaji S."/>
            <person name="Neate S."/>
            <person name="Toda T."/>
            <person name="Tavantzis S."/>
            <person name="Vilgalys R."/>
            <person name="Bharathan N."/>
            <person name="Pakala S."/>
            <person name="Losada L.S."/>
            <person name="Zafar N."/>
            <person name="Nierman W."/>
        </authorList>
    </citation>
    <scope>NUCLEOTIDE SEQUENCE [LARGE SCALE GENOMIC DNA]</scope>
    <source>
        <strain evidence="2 3">123E</strain>
    </source>
</reference>
<keyword evidence="3" id="KW-1185">Reference proteome</keyword>
<feature type="compositionally biased region" description="Gly residues" evidence="1">
    <location>
        <begin position="116"/>
        <end position="152"/>
    </location>
</feature>
<comment type="caution">
    <text evidence="2">The sequence shown here is derived from an EMBL/GenBank/DDBJ whole genome shotgun (WGS) entry which is preliminary data.</text>
</comment>
<proteinExistence type="predicted"/>